<evidence type="ECO:0000256" key="1">
    <source>
        <dbReference type="ARBA" id="ARBA00000085"/>
    </source>
</evidence>
<accession>A0A849CA52</accession>
<keyword evidence="10" id="KW-0812">Transmembrane</keyword>
<keyword evidence="6 14" id="KW-0418">Kinase</keyword>
<evidence type="ECO:0000259" key="12">
    <source>
        <dbReference type="Pfam" id="PF07730"/>
    </source>
</evidence>
<dbReference type="InterPro" id="IPR025828">
    <property type="entry name" value="Put_sensor_dom"/>
</dbReference>
<keyword evidence="15" id="KW-1185">Reference proteome</keyword>
<evidence type="ECO:0000259" key="13">
    <source>
        <dbReference type="Pfam" id="PF13796"/>
    </source>
</evidence>
<evidence type="ECO:0000256" key="4">
    <source>
        <dbReference type="ARBA" id="ARBA00022679"/>
    </source>
</evidence>
<feature type="region of interest" description="Disordered" evidence="9">
    <location>
        <begin position="1"/>
        <end position="23"/>
    </location>
</feature>
<dbReference type="InterPro" id="IPR003594">
    <property type="entry name" value="HATPase_dom"/>
</dbReference>
<feature type="transmembrane region" description="Helical" evidence="10">
    <location>
        <begin position="138"/>
        <end position="171"/>
    </location>
</feature>
<dbReference type="GO" id="GO:0016020">
    <property type="term" value="C:membrane"/>
    <property type="evidence" value="ECO:0007669"/>
    <property type="project" value="InterPro"/>
</dbReference>
<evidence type="ECO:0000256" key="5">
    <source>
        <dbReference type="ARBA" id="ARBA00022741"/>
    </source>
</evidence>
<dbReference type="CDD" id="cd16917">
    <property type="entry name" value="HATPase_UhpB-NarQ-NarX-like"/>
    <property type="match status" value="1"/>
</dbReference>
<evidence type="ECO:0000256" key="7">
    <source>
        <dbReference type="ARBA" id="ARBA00022840"/>
    </source>
</evidence>
<dbReference type="InterPro" id="IPR036890">
    <property type="entry name" value="HATPase_C_sf"/>
</dbReference>
<feature type="domain" description="Putative sensor" evidence="13">
    <location>
        <begin position="45"/>
        <end position="234"/>
    </location>
</feature>
<reference evidence="14 15" key="1">
    <citation type="submission" date="2020-05" db="EMBL/GenBank/DDBJ databases">
        <title>MicrobeNet Type strains.</title>
        <authorList>
            <person name="Nicholson A.C."/>
        </authorList>
    </citation>
    <scope>NUCLEOTIDE SEQUENCE [LARGE SCALE GENOMIC DNA]</scope>
    <source>
        <strain evidence="14 15">JCM 3224</strain>
    </source>
</reference>
<feature type="domain" description="Histidine kinase/HSP90-like ATPase" evidence="11">
    <location>
        <begin position="368"/>
        <end position="456"/>
    </location>
</feature>
<dbReference type="RefSeq" id="WP_067528587.1">
    <property type="nucleotide sequence ID" value="NZ_JABELX010000022.1"/>
</dbReference>
<feature type="transmembrane region" description="Helical" evidence="10">
    <location>
        <begin position="43"/>
        <end position="62"/>
    </location>
</feature>
<comment type="caution">
    <text evidence="14">The sequence shown here is derived from an EMBL/GenBank/DDBJ whole genome shotgun (WGS) entry which is preliminary data.</text>
</comment>
<keyword evidence="10" id="KW-0472">Membrane</keyword>
<keyword evidence="8" id="KW-0902">Two-component regulatory system</keyword>
<dbReference type="Pfam" id="PF02518">
    <property type="entry name" value="HATPase_c"/>
    <property type="match status" value="1"/>
</dbReference>
<dbReference type="EMBL" id="JABELX010000022">
    <property type="protein sequence ID" value="NNH75494.1"/>
    <property type="molecule type" value="Genomic_DNA"/>
</dbReference>
<evidence type="ECO:0000256" key="9">
    <source>
        <dbReference type="SAM" id="MobiDB-lite"/>
    </source>
</evidence>
<keyword evidence="3" id="KW-0597">Phosphoprotein</keyword>
<dbReference type="AlphaFoldDB" id="A0A849CA52"/>
<evidence type="ECO:0000313" key="15">
    <source>
        <dbReference type="Proteomes" id="UP000586827"/>
    </source>
</evidence>
<dbReference type="Proteomes" id="UP000586827">
    <property type="component" value="Unassembled WGS sequence"/>
</dbReference>
<sequence length="459" mass="49255">MSEMTDEPTLALEKPDPEPDRTGPSLLRAAVRAPIEARTWKELVYLVAAFILGCAGVTYLFLGIGGGLYISIFIIGIPVFAAMILGGRVWGRIYRSLTEHLLDTPLPAPPPFTPRPGFLGWLRSAFTDRTSWRALAFLLVQSALGVVVGYLVLMIGVVSVFIVLSPIFWVIEKPVNIDSNGVEHISLAQFGNVFVDTWPKVIAFAACGLIACYLMIWVMRGVCRLHRMLAIALLTPTEKDHQLVELQASRRAAVENSAATLRRLERDLHDGTQARLVSIAMALSRAEDRVAAGGDPTDLINEARAGSKEALTELRELVRGIHPPALDLGLEPALETLAARCALPVELRVLLPQRPEPAIEAIAYFSAAELLTNVVKHAAATQVWLSVLPAGTDAIALSVRDNGLGGALQPIAPNGDSFVGGGLSGLAARARTVDGHLTVESPPNGPTVVTMVLPLTVPR</sequence>
<dbReference type="GO" id="GO:0005524">
    <property type="term" value="F:ATP binding"/>
    <property type="evidence" value="ECO:0007669"/>
    <property type="project" value="UniProtKB-KW"/>
</dbReference>
<proteinExistence type="predicted"/>
<dbReference type="GO" id="GO:0046983">
    <property type="term" value="F:protein dimerization activity"/>
    <property type="evidence" value="ECO:0007669"/>
    <property type="project" value="InterPro"/>
</dbReference>
<evidence type="ECO:0000313" key="14">
    <source>
        <dbReference type="EMBL" id="NNH75494.1"/>
    </source>
</evidence>
<feature type="transmembrane region" description="Helical" evidence="10">
    <location>
        <begin position="68"/>
        <end position="90"/>
    </location>
</feature>
<evidence type="ECO:0000256" key="10">
    <source>
        <dbReference type="SAM" id="Phobius"/>
    </source>
</evidence>
<dbReference type="Gene3D" id="3.30.565.10">
    <property type="entry name" value="Histidine kinase-like ATPase, C-terminal domain"/>
    <property type="match status" value="1"/>
</dbReference>
<dbReference type="PANTHER" id="PTHR24421:SF10">
    <property type="entry name" value="NITRATE_NITRITE SENSOR PROTEIN NARQ"/>
    <property type="match status" value="1"/>
</dbReference>
<organism evidence="14 15">
    <name type="scientific">Nocardia uniformis</name>
    <dbReference type="NCBI Taxonomy" id="53432"/>
    <lineage>
        <taxon>Bacteria</taxon>
        <taxon>Bacillati</taxon>
        <taxon>Actinomycetota</taxon>
        <taxon>Actinomycetes</taxon>
        <taxon>Mycobacteriales</taxon>
        <taxon>Nocardiaceae</taxon>
        <taxon>Nocardia</taxon>
    </lineage>
</organism>
<gene>
    <name evidence="14" type="ORF">HLB23_37565</name>
</gene>
<dbReference type="InterPro" id="IPR050482">
    <property type="entry name" value="Sensor_HK_TwoCompSys"/>
</dbReference>
<dbReference type="Gene3D" id="1.20.5.1930">
    <property type="match status" value="1"/>
</dbReference>
<comment type="catalytic activity">
    <reaction evidence="1">
        <text>ATP + protein L-histidine = ADP + protein N-phospho-L-histidine.</text>
        <dbReference type="EC" id="2.7.13.3"/>
    </reaction>
</comment>
<dbReference type="PANTHER" id="PTHR24421">
    <property type="entry name" value="NITRATE/NITRITE SENSOR PROTEIN NARX-RELATED"/>
    <property type="match status" value="1"/>
</dbReference>
<dbReference type="InterPro" id="IPR011712">
    <property type="entry name" value="Sig_transdc_His_kin_sub3_dim/P"/>
</dbReference>
<dbReference type="EC" id="2.7.13.3" evidence="2"/>
<keyword evidence="7" id="KW-0067">ATP-binding</keyword>
<feature type="transmembrane region" description="Helical" evidence="10">
    <location>
        <begin position="201"/>
        <end position="219"/>
    </location>
</feature>
<keyword evidence="5" id="KW-0547">Nucleotide-binding</keyword>
<dbReference type="Pfam" id="PF07730">
    <property type="entry name" value="HisKA_3"/>
    <property type="match status" value="1"/>
</dbReference>
<keyword evidence="10" id="KW-1133">Transmembrane helix</keyword>
<evidence type="ECO:0000256" key="8">
    <source>
        <dbReference type="ARBA" id="ARBA00023012"/>
    </source>
</evidence>
<evidence type="ECO:0000259" key="11">
    <source>
        <dbReference type="Pfam" id="PF02518"/>
    </source>
</evidence>
<evidence type="ECO:0000256" key="3">
    <source>
        <dbReference type="ARBA" id="ARBA00022553"/>
    </source>
</evidence>
<name>A0A849CA52_9NOCA</name>
<feature type="domain" description="Signal transduction histidine kinase subgroup 3 dimerisation and phosphoacceptor" evidence="12">
    <location>
        <begin position="262"/>
        <end position="326"/>
    </location>
</feature>
<evidence type="ECO:0000256" key="6">
    <source>
        <dbReference type="ARBA" id="ARBA00022777"/>
    </source>
</evidence>
<dbReference type="GO" id="GO:0000155">
    <property type="term" value="F:phosphorelay sensor kinase activity"/>
    <property type="evidence" value="ECO:0007669"/>
    <property type="project" value="InterPro"/>
</dbReference>
<protein>
    <recommendedName>
        <fullName evidence="2">histidine kinase</fullName>
        <ecNumber evidence="2">2.7.13.3</ecNumber>
    </recommendedName>
</protein>
<dbReference type="SUPFAM" id="SSF55874">
    <property type="entry name" value="ATPase domain of HSP90 chaperone/DNA topoisomerase II/histidine kinase"/>
    <property type="match status" value="1"/>
</dbReference>
<dbReference type="Pfam" id="PF13796">
    <property type="entry name" value="Sensor"/>
    <property type="match status" value="1"/>
</dbReference>
<evidence type="ECO:0000256" key="2">
    <source>
        <dbReference type="ARBA" id="ARBA00012438"/>
    </source>
</evidence>
<keyword evidence="4" id="KW-0808">Transferase</keyword>